<reference evidence="16 17" key="1">
    <citation type="submission" date="2017-09" db="EMBL/GenBank/DDBJ databases">
        <title>Genomics of the genus Arcobacter.</title>
        <authorList>
            <person name="Perez-Cataluna A."/>
            <person name="Figueras M.J."/>
            <person name="Salas-Masso N."/>
        </authorList>
    </citation>
    <scope>NUCLEOTIDE SEQUENCE [LARGE SCALE GENOMIC DNA]</scope>
    <source>
        <strain evidence="16 17">DSM 18005</strain>
    </source>
</reference>
<keyword evidence="6 12" id="KW-0479">Metal-binding</keyword>
<comment type="cofactor">
    <cofactor evidence="12 13 14">
        <name>Zn(2+)</name>
        <dbReference type="ChEBI" id="CHEBI:29105"/>
    </cofactor>
    <text evidence="12 13 14">Binds 1 zinc ion per monomer.</text>
</comment>
<comment type="catalytic activity">
    <reaction evidence="12">
        <text>ssDNA + n NTP = ssDNA/pppN(pN)n-1 hybrid + (n-1) diphosphate.</text>
        <dbReference type="EC" id="2.7.7.101"/>
    </reaction>
</comment>
<dbReference type="RefSeq" id="WP_101183756.1">
    <property type="nucleotide sequence ID" value="NZ_CP031218.1"/>
</dbReference>
<dbReference type="Pfam" id="PF13662">
    <property type="entry name" value="Toprim_4"/>
    <property type="match status" value="1"/>
</dbReference>
<dbReference type="EC" id="2.7.7.101" evidence="12"/>
<dbReference type="EMBL" id="NXIF01000010">
    <property type="protein sequence ID" value="PKI81677.1"/>
    <property type="molecule type" value="Genomic_DNA"/>
</dbReference>
<organism evidence="16 17">
    <name type="scientific">Malaciobacter halophilus</name>
    <dbReference type="NCBI Taxonomy" id="197482"/>
    <lineage>
        <taxon>Bacteria</taxon>
        <taxon>Pseudomonadati</taxon>
        <taxon>Campylobacterota</taxon>
        <taxon>Epsilonproteobacteria</taxon>
        <taxon>Campylobacterales</taxon>
        <taxon>Arcobacteraceae</taxon>
        <taxon>Malaciobacter</taxon>
    </lineage>
</organism>
<dbReference type="InterPro" id="IPR016136">
    <property type="entry name" value="DNA_helicase_N/primase_C"/>
</dbReference>
<comment type="function">
    <text evidence="12 13">RNA polymerase that catalyzes the synthesis of short RNA molecules used as primers for DNA polymerase during DNA replication.</text>
</comment>
<keyword evidence="11 12" id="KW-0804">Transcription</keyword>
<dbReference type="GO" id="GO:0000428">
    <property type="term" value="C:DNA-directed RNA polymerase complex"/>
    <property type="evidence" value="ECO:0007669"/>
    <property type="project" value="UniProtKB-KW"/>
</dbReference>
<feature type="domain" description="Toprim" evidence="15">
    <location>
        <begin position="245"/>
        <end position="326"/>
    </location>
</feature>
<keyword evidence="9" id="KW-0460">Magnesium</keyword>
<dbReference type="GO" id="GO:1990077">
    <property type="term" value="C:primosome complex"/>
    <property type="evidence" value="ECO:0007669"/>
    <property type="project" value="UniProtKB-KW"/>
</dbReference>
<dbReference type="HAMAP" id="MF_00974">
    <property type="entry name" value="DNA_primase_DnaG"/>
    <property type="match status" value="1"/>
</dbReference>
<evidence type="ECO:0000256" key="10">
    <source>
        <dbReference type="ARBA" id="ARBA00023125"/>
    </source>
</evidence>
<dbReference type="GO" id="GO:0003677">
    <property type="term" value="F:DNA binding"/>
    <property type="evidence" value="ECO:0007669"/>
    <property type="project" value="UniProtKB-KW"/>
</dbReference>
<evidence type="ECO:0000256" key="7">
    <source>
        <dbReference type="ARBA" id="ARBA00022771"/>
    </source>
</evidence>
<dbReference type="PIRSF" id="PIRSF002811">
    <property type="entry name" value="DnaG"/>
    <property type="match status" value="1"/>
</dbReference>
<comment type="similarity">
    <text evidence="12 13">Belongs to the DnaG primase family.</text>
</comment>
<keyword evidence="4 12" id="KW-0548">Nucleotidyltransferase</keyword>
<comment type="domain">
    <text evidence="12">Contains an N-terminal zinc-binding domain, a central core domain that contains the primase activity, and a C-terminal DnaB-binding domain.</text>
</comment>
<protein>
    <recommendedName>
        <fullName evidence="12 13">DNA primase</fullName>
        <ecNumber evidence="12">2.7.7.101</ecNumber>
    </recommendedName>
</protein>
<dbReference type="Gene3D" id="1.10.860.10">
    <property type="entry name" value="DNAb Helicase, Chain A"/>
    <property type="match status" value="1"/>
</dbReference>
<evidence type="ECO:0000256" key="3">
    <source>
        <dbReference type="ARBA" id="ARBA00022679"/>
    </source>
</evidence>
<evidence type="ECO:0000256" key="6">
    <source>
        <dbReference type="ARBA" id="ARBA00022723"/>
    </source>
</evidence>
<evidence type="ECO:0000259" key="15">
    <source>
        <dbReference type="PROSITE" id="PS50880"/>
    </source>
</evidence>
<keyword evidence="2 12" id="KW-0639">Primosome</keyword>
<dbReference type="GO" id="GO:0003899">
    <property type="term" value="F:DNA-directed RNA polymerase activity"/>
    <property type="evidence" value="ECO:0007669"/>
    <property type="project" value="UniProtKB-UniRule"/>
</dbReference>
<dbReference type="PROSITE" id="PS50880">
    <property type="entry name" value="TOPRIM"/>
    <property type="match status" value="1"/>
</dbReference>
<dbReference type="GO" id="GO:0008270">
    <property type="term" value="F:zinc ion binding"/>
    <property type="evidence" value="ECO:0007669"/>
    <property type="project" value="UniProtKB-UniRule"/>
</dbReference>
<dbReference type="Pfam" id="PF01807">
    <property type="entry name" value="Zn_ribbon_DnaG"/>
    <property type="match status" value="1"/>
</dbReference>
<evidence type="ECO:0000256" key="5">
    <source>
        <dbReference type="ARBA" id="ARBA00022705"/>
    </source>
</evidence>
<dbReference type="KEGG" id="ahs:AHALO_1984"/>
<dbReference type="InterPro" id="IPR030846">
    <property type="entry name" value="DnaG_bac"/>
</dbReference>
<dbReference type="SUPFAM" id="SSF57783">
    <property type="entry name" value="Zinc beta-ribbon"/>
    <property type="match status" value="1"/>
</dbReference>
<keyword evidence="7 12" id="KW-0863">Zinc-finger</keyword>
<proteinExistence type="inferred from homology"/>
<evidence type="ECO:0000256" key="12">
    <source>
        <dbReference type="HAMAP-Rule" id="MF_00974"/>
    </source>
</evidence>
<dbReference type="SMART" id="SM00493">
    <property type="entry name" value="TOPRIM"/>
    <property type="match status" value="1"/>
</dbReference>
<dbReference type="OrthoDB" id="9803773at2"/>
<dbReference type="AlphaFoldDB" id="A0A2N1J527"/>
<dbReference type="FunFam" id="3.90.580.10:FF:000001">
    <property type="entry name" value="DNA primase"/>
    <property type="match status" value="1"/>
</dbReference>
<dbReference type="InterPro" id="IPR037068">
    <property type="entry name" value="DNA_primase_core_N_sf"/>
</dbReference>
<accession>A0A2N1J527</accession>
<dbReference type="Gene3D" id="3.90.580.10">
    <property type="entry name" value="Zinc finger, CHC2-type domain"/>
    <property type="match status" value="1"/>
</dbReference>
<evidence type="ECO:0000256" key="2">
    <source>
        <dbReference type="ARBA" id="ARBA00022515"/>
    </source>
</evidence>
<dbReference type="InterPro" id="IPR050219">
    <property type="entry name" value="DnaG_primase"/>
</dbReference>
<dbReference type="SMART" id="SM00400">
    <property type="entry name" value="ZnF_CHCC"/>
    <property type="match status" value="1"/>
</dbReference>
<dbReference type="PANTHER" id="PTHR30313:SF2">
    <property type="entry name" value="DNA PRIMASE"/>
    <property type="match status" value="1"/>
</dbReference>
<dbReference type="InterPro" id="IPR006171">
    <property type="entry name" value="TOPRIM_dom"/>
</dbReference>
<evidence type="ECO:0000256" key="14">
    <source>
        <dbReference type="PIRSR" id="PIRSR002811-1"/>
    </source>
</evidence>
<comment type="subunit">
    <text evidence="12">Monomer. Interacts with DnaB.</text>
</comment>
<name>A0A2N1J527_9BACT</name>
<keyword evidence="1 12" id="KW-0240">DNA-directed RNA polymerase</keyword>
<keyword evidence="8 12" id="KW-0862">Zinc</keyword>
<evidence type="ECO:0000256" key="4">
    <source>
        <dbReference type="ARBA" id="ARBA00022695"/>
    </source>
</evidence>
<keyword evidence="5 12" id="KW-0235">DNA replication</keyword>
<dbReference type="Pfam" id="PF08275">
    <property type="entry name" value="DNAG_N"/>
    <property type="match status" value="1"/>
</dbReference>
<evidence type="ECO:0000256" key="1">
    <source>
        <dbReference type="ARBA" id="ARBA00022478"/>
    </source>
</evidence>
<dbReference type="InterPro" id="IPR019475">
    <property type="entry name" value="DNA_primase_DnaB-bd"/>
</dbReference>
<dbReference type="PANTHER" id="PTHR30313">
    <property type="entry name" value="DNA PRIMASE"/>
    <property type="match status" value="1"/>
</dbReference>
<dbReference type="InterPro" id="IPR006295">
    <property type="entry name" value="DNA_primase_DnaG"/>
</dbReference>
<evidence type="ECO:0000256" key="13">
    <source>
        <dbReference type="PIRNR" id="PIRNR002811"/>
    </source>
</evidence>
<dbReference type="Gene3D" id="3.90.980.10">
    <property type="entry name" value="DNA primase, catalytic core, N-terminal domain"/>
    <property type="match status" value="1"/>
</dbReference>
<dbReference type="SUPFAM" id="SSF56731">
    <property type="entry name" value="DNA primase core"/>
    <property type="match status" value="1"/>
</dbReference>
<dbReference type="Pfam" id="PF10410">
    <property type="entry name" value="DnaB_bind"/>
    <property type="match status" value="1"/>
</dbReference>
<keyword evidence="10 12" id="KW-0238">DNA-binding</keyword>
<dbReference type="GO" id="GO:0006269">
    <property type="term" value="P:DNA replication, synthesis of primer"/>
    <property type="evidence" value="ECO:0007669"/>
    <property type="project" value="UniProtKB-UniRule"/>
</dbReference>
<dbReference type="Pfam" id="PF16730">
    <property type="entry name" value="DnaGprimase_HBD"/>
    <property type="match status" value="1"/>
</dbReference>
<gene>
    <name evidence="12" type="primary">dnaG</name>
    <name evidence="16" type="ORF">CP960_03000</name>
</gene>
<evidence type="ECO:0000256" key="9">
    <source>
        <dbReference type="ARBA" id="ARBA00022842"/>
    </source>
</evidence>
<dbReference type="InterPro" id="IPR013264">
    <property type="entry name" value="DNAG_N"/>
</dbReference>
<keyword evidence="17" id="KW-1185">Reference proteome</keyword>
<evidence type="ECO:0000313" key="16">
    <source>
        <dbReference type="EMBL" id="PKI81677.1"/>
    </source>
</evidence>
<evidence type="ECO:0000256" key="11">
    <source>
        <dbReference type="ARBA" id="ARBA00023163"/>
    </source>
</evidence>
<dbReference type="InterPro" id="IPR036977">
    <property type="entry name" value="DNA_primase_Znf_CHC2"/>
</dbReference>
<sequence length="550" mass="62638">MITKESIDNLKNHIEIVDVISQSLELKKSGANFKACCPFHGEDTPSFVVSPAKQIYHCFGCGAGGDAIKFVMEYEKLTYPEALEKLASMYNVTLTYDNTNNKPKQDLKVLESVNQYYQKLFANNKVAKDYIKSRGISEFSIEKFEIGYAPKSFETINYLKNNFLNLADAKDLGVIDSGQNGLYSRFIERITFPIYGLNGKIVGFGGRTITGHSAKYVNSPQTKLFNKSKLLYGYNIAKENIYKKNRIIVTEGYLDVIMLHQAGFNTAVATLGTALTKEHLPILRRGEPKVIVAYDGDKAGLNAAFKASVMLSQSEFEGGVVIFDEGLDPADMVKDGQIEKLNTIFTSPSSFISFAIDYIIQKYEINDPMQKQKALKEANDYLKSLSMLYQDEYKRYIAQKLNIRENLVKVTNDNSRVKFNNDATKIDIAELCIIKAILEKPSRLDLVLDLVDASMFEYHNLEFETLLEDINNPSLNAIILNERLENYDDERLERELLILLIKFYSKYLNKILYQKDIEFRKKANIIRKLKDNISQLKKGKLVSFDIDLLK</sequence>
<evidence type="ECO:0000313" key="17">
    <source>
        <dbReference type="Proteomes" id="UP000233248"/>
    </source>
</evidence>
<dbReference type="CDD" id="cd03364">
    <property type="entry name" value="TOPRIM_DnaG_primases"/>
    <property type="match status" value="1"/>
</dbReference>
<dbReference type="NCBIfam" id="TIGR01391">
    <property type="entry name" value="dnaG"/>
    <property type="match status" value="1"/>
</dbReference>
<dbReference type="Gene3D" id="3.40.1360.10">
    <property type="match status" value="1"/>
</dbReference>
<dbReference type="InterPro" id="IPR031988">
    <property type="entry name" value="DnaG_HBD"/>
</dbReference>
<dbReference type="Proteomes" id="UP000233248">
    <property type="component" value="Unassembled WGS sequence"/>
</dbReference>
<keyword evidence="3 12" id="KW-0808">Transferase</keyword>
<dbReference type="GO" id="GO:0005737">
    <property type="term" value="C:cytoplasm"/>
    <property type="evidence" value="ECO:0007669"/>
    <property type="project" value="TreeGrafter"/>
</dbReference>
<feature type="zinc finger region" description="CHC2-type" evidence="12 14">
    <location>
        <begin position="37"/>
        <end position="61"/>
    </location>
</feature>
<evidence type="ECO:0000256" key="8">
    <source>
        <dbReference type="ARBA" id="ARBA00022833"/>
    </source>
</evidence>
<dbReference type="InterPro" id="IPR002694">
    <property type="entry name" value="Znf_CHC2"/>
</dbReference>
<comment type="caution">
    <text evidence="16">The sequence shown here is derived from an EMBL/GenBank/DDBJ whole genome shotgun (WGS) entry which is preliminary data.</text>
</comment>
<dbReference type="InterPro" id="IPR034151">
    <property type="entry name" value="TOPRIM_DnaG_bac"/>
</dbReference>